<keyword evidence="5" id="KW-0732">Signal</keyword>
<dbReference type="SUPFAM" id="SSF56496">
    <property type="entry name" value="Fibrinogen C-terminal domain-like"/>
    <property type="match status" value="1"/>
</dbReference>
<keyword evidence="12" id="KW-0325">Glycoprotein</keyword>
<evidence type="ECO:0000256" key="6">
    <source>
        <dbReference type="ARBA" id="ARBA00022734"/>
    </source>
</evidence>
<dbReference type="InterPro" id="IPR014716">
    <property type="entry name" value="Fibrinogen_a/b/g_C_1"/>
</dbReference>
<proteinExistence type="predicted"/>
<keyword evidence="4" id="KW-0479">Metal-binding</keyword>
<dbReference type="GO" id="GO:0003823">
    <property type="term" value="F:antigen binding"/>
    <property type="evidence" value="ECO:0007669"/>
    <property type="project" value="TreeGrafter"/>
</dbReference>
<dbReference type="PANTHER" id="PTHR19143:SF433">
    <property type="entry name" value="FICOLIN-2"/>
    <property type="match status" value="1"/>
</dbReference>
<evidence type="ECO:0000313" key="15">
    <source>
        <dbReference type="Proteomes" id="UP000812440"/>
    </source>
</evidence>
<feature type="domain" description="Fibrinogen C-terminal" evidence="13">
    <location>
        <begin position="12"/>
        <end position="230"/>
    </location>
</feature>
<dbReference type="Pfam" id="PF00147">
    <property type="entry name" value="Fibrinogen_C"/>
    <property type="match status" value="1"/>
</dbReference>
<dbReference type="AlphaFoldDB" id="A0A8T2JU62"/>
<keyword evidence="6" id="KW-0430">Lectin</keyword>
<evidence type="ECO:0000256" key="10">
    <source>
        <dbReference type="ARBA" id="ARBA00023119"/>
    </source>
</evidence>
<evidence type="ECO:0000313" key="14">
    <source>
        <dbReference type="EMBL" id="KAG8447448.1"/>
    </source>
</evidence>
<dbReference type="InterPro" id="IPR036056">
    <property type="entry name" value="Fibrinogen-like_C"/>
</dbReference>
<dbReference type="OrthoDB" id="7735550at2759"/>
<keyword evidence="2" id="KW-0964">Secreted</keyword>
<dbReference type="GO" id="GO:0005615">
    <property type="term" value="C:extracellular space"/>
    <property type="evidence" value="ECO:0007669"/>
    <property type="project" value="TreeGrafter"/>
</dbReference>
<dbReference type="Proteomes" id="UP000812440">
    <property type="component" value="Chromosome 8_10"/>
</dbReference>
<dbReference type="PROSITE" id="PS51406">
    <property type="entry name" value="FIBRINOGEN_C_2"/>
    <property type="match status" value="1"/>
</dbReference>
<keyword evidence="3" id="KW-0399">Innate immunity</keyword>
<evidence type="ECO:0000256" key="12">
    <source>
        <dbReference type="ARBA" id="ARBA00023180"/>
    </source>
</evidence>
<dbReference type="PROSITE" id="PS00514">
    <property type="entry name" value="FIBRINOGEN_C_1"/>
    <property type="match status" value="1"/>
</dbReference>
<dbReference type="NCBIfam" id="NF040941">
    <property type="entry name" value="GGGWT_bact"/>
    <property type="match status" value="1"/>
</dbReference>
<dbReference type="GO" id="GO:0097367">
    <property type="term" value="F:carbohydrate derivative binding"/>
    <property type="evidence" value="ECO:0007669"/>
    <property type="project" value="TreeGrafter"/>
</dbReference>
<dbReference type="GO" id="GO:0005581">
    <property type="term" value="C:collagen trimer"/>
    <property type="evidence" value="ECO:0007669"/>
    <property type="project" value="UniProtKB-KW"/>
</dbReference>
<keyword evidence="15" id="KW-1185">Reference proteome</keyword>
<evidence type="ECO:0000256" key="7">
    <source>
        <dbReference type="ARBA" id="ARBA00022737"/>
    </source>
</evidence>
<evidence type="ECO:0000256" key="1">
    <source>
        <dbReference type="ARBA" id="ARBA00004613"/>
    </source>
</evidence>
<dbReference type="GO" id="GO:0046872">
    <property type="term" value="F:metal ion binding"/>
    <property type="evidence" value="ECO:0007669"/>
    <property type="project" value="UniProtKB-KW"/>
</dbReference>
<evidence type="ECO:0000256" key="8">
    <source>
        <dbReference type="ARBA" id="ARBA00022837"/>
    </source>
</evidence>
<keyword evidence="7" id="KW-0677">Repeat</keyword>
<organism evidence="14 15">
    <name type="scientific">Hymenochirus boettgeri</name>
    <name type="common">Congo dwarf clawed frog</name>
    <dbReference type="NCBI Taxonomy" id="247094"/>
    <lineage>
        <taxon>Eukaryota</taxon>
        <taxon>Metazoa</taxon>
        <taxon>Chordata</taxon>
        <taxon>Craniata</taxon>
        <taxon>Vertebrata</taxon>
        <taxon>Euteleostomi</taxon>
        <taxon>Amphibia</taxon>
        <taxon>Batrachia</taxon>
        <taxon>Anura</taxon>
        <taxon>Pipoidea</taxon>
        <taxon>Pipidae</taxon>
        <taxon>Pipinae</taxon>
        <taxon>Hymenochirus</taxon>
    </lineage>
</organism>
<dbReference type="EMBL" id="JAACNH010000003">
    <property type="protein sequence ID" value="KAG8447448.1"/>
    <property type="molecule type" value="Genomic_DNA"/>
</dbReference>
<name>A0A8T2JU62_9PIPI</name>
<dbReference type="InterPro" id="IPR020837">
    <property type="entry name" value="Fibrinogen_CS"/>
</dbReference>
<dbReference type="GO" id="GO:0030246">
    <property type="term" value="F:carbohydrate binding"/>
    <property type="evidence" value="ECO:0007669"/>
    <property type="project" value="UniProtKB-KW"/>
</dbReference>
<sequence>MGPKGDTGQPGSQGIKGAKNCKDVLKQGSSLNGWYNIYPDGVRSIPVMCDLETDGGGWIVFQRRQDGSVDFYRDWNSYKKGFGNQMGEFWLGNDNLHTLTKTGTFQLRVDFTDFENQKSFAVYSDFHIASESEKYKLKIGTYTAGDAGDSLKYHNDRPFSTKDKDNDDSGNNCAIIFKGAWWYGDCHHSNLNGQYLGGPHSSYAEGINWKEGKGHNYSYKVTEMKFRPKQ</sequence>
<dbReference type="CDD" id="cd00087">
    <property type="entry name" value="FReD"/>
    <property type="match status" value="1"/>
</dbReference>
<keyword evidence="10" id="KW-0176">Collagen</keyword>
<evidence type="ECO:0000256" key="3">
    <source>
        <dbReference type="ARBA" id="ARBA00022588"/>
    </source>
</evidence>
<keyword evidence="8" id="KW-0106">Calcium</keyword>
<comment type="caution">
    <text evidence="14">The sequence shown here is derived from an EMBL/GenBank/DDBJ whole genome shotgun (WGS) entry which is preliminary data.</text>
</comment>
<evidence type="ECO:0000256" key="4">
    <source>
        <dbReference type="ARBA" id="ARBA00022723"/>
    </source>
</evidence>
<dbReference type="GO" id="GO:0005102">
    <property type="term" value="F:signaling receptor binding"/>
    <property type="evidence" value="ECO:0007669"/>
    <property type="project" value="TreeGrafter"/>
</dbReference>
<gene>
    <name evidence="14" type="ORF">GDO86_014799</name>
</gene>
<reference evidence="14" key="1">
    <citation type="thesis" date="2020" institute="ProQuest LLC" country="789 East Eisenhower Parkway, Ann Arbor, MI, USA">
        <title>Comparative Genomics and Chromosome Evolution.</title>
        <authorList>
            <person name="Mudd A.B."/>
        </authorList>
    </citation>
    <scope>NUCLEOTIDE SEQUENCE</scope>
    <source>
        <strain evidence="14">Female2</strain>
        <tissue evidence="14">Blood</tissue>
    </source>
</reference>
<keyword evidence="9" id="KW-0391">Immunity</keyword>
<dbReference type="GO" id="GO:0001867">
    <property type="term" value="P:complement activation, lectin pathway"/>
    <property type="evidence" value="ECO:0007669"/>
    <property type="project" value="TreeGrafter"/>
</dbReference>
<dbReference type="SMART" id="SM00186">
    <property type="entry name" value="FBG"/>
    <property type="match status" value="1"/>
</dbReference>
<dbReference type="Gene3D" id="3.90.215.10">
    <property type="entry name" value="Gamma Fibrinogen, chain A, domain 1"/>
    <property type="match status" value="1"/>
</dbReference>
<keyword evidence="11" id="KW-1015">Disulfide bond</keyword>
<evidence type="ECO:0000256" key="5">
    <source>
        <dbReference type="ARBA" id="ARBA00022729"/>
    </source>
</evidence>
<dbReference type="InterPro" id="IPR050373">
    <property type="entry name" value="Fibrinogen_C-term_domain"/>
</dbReference>
<dbReference type="InterPro" id="IPR002181">
    <property type="entry name" value="Fibrinogen_a/b/g_C_dom"/>
</dbReference>
<evidence type="ECO:0000256" key="2">
    <source>
        <dbReference type="ARBA" id="ARBA00022525"/>
    </source>
</evidence>
<evidence type="ECO:0000256" key="11">
    <source>
        <dbReference type="ARBA" id="ARBA00023157"/>
    </source>
</evidence>
<dbReference type="FunFam" id="3.90.215.10:FF:000001">
    <property type="entry name" value="Tenascin isoform 1"/>
    <property type="match status" value="1"/>
</dbReference>
<accession>A0A8T2JU62</accession>
<comment type="subcellular location">
    <subcellularLocation>
        <location evidence="1">Secreted</location>
    </subcellularLocation>
</comment>
<protein>
    <recommendedName>
        <fullName evidence="13">Fibrinogen C-terminal domain-containing protein</fullName>
    </recommendedName>
</protein>
<dbReference type="PANTHER" id="PTHR19143">
    <property type="entry name" value="FIBRINOGEN/TENASCIN/ANGIOPOEITIN"/>
    <property type="match status" value="1"/>
</dbReference>
<evidence type="ECO:0000259" key="13">
    <source>
        <dbReference type="PROSITE" id="PS51406"/>
    </source>
</evidence>
<evidence type="ECO:0000256" key="9">
    <source>
        <dbReference type="ARBA" id="ARBA00022859"/>
    </source>
</evidence>